<feature type="compositionally biased region" description="Polar residues" evidence="2">
    <location>
        <begin position="316"/>
        <end position="328"/>
    </location>
</feature>
<feature type="coiled-coil region" evidence="1">
    <location>
        <begin position="517"/>
        <end position="583"/>
    </location>
</feature>
<feature type="region of interest" description="Disordered" evidence="2">
    <location>
        <begin position="844"/>
        <end position="879"/>
    </location>
</feature>
<feature type="region of interest" description="Disordered" evidence="2">
    <location>
        <begin position="202"/>
        <end position="263"/>
    </location>
</feature>
<evidence type="ECO:0000256" key="1">
    <source>
        <dbReference type="SAM" id="Coils"/>
    </source>
</evidence>
<feature type="region of interest" description="Disordered" evidence="2">
    <location>
        <begin position="991"/>
        <end position="1013"/>
    </location>
</feature>
<proteinExistence type="predicted"/>
<keyword evidence="4" id="KW-1185">Reference proteome</keyword>
<comment type="caution">
    <text evidence="3">The sequence shown here is derived from an EMBL/GenBank/DDBJ whole genome shotgun (WGS) entry which is preliminary data.</text>
</comment>
<feature type="compositionally biased region" description="Basic and acidic residues" evidence="2">
    <location>
        <begin position="866"/>
        <end position="879"/>
    </location>
</feature>
<protein>
    <submittedName>
        <fullName evidence="3">Uncharacterized protein</fullName>
    </submittedName>
</protein>
<accession>A0AAE1PEV2</accession>
<feature type="coiled-coil region" evidence="1">
    <location>
        <begin position="775"/>
        <end position="809"/>
    </location>
</feature>
<feature type="coiled-coil region" evidence="1">
    <location>
        <begin position="900"/>
        <end position="927"/>
    </location>
</feature>
<feature type="coiled-coil region" evidence="1">
    <location>
        <begin position="659"/>
        <end position="721"/>
    </location>
</feature>
<feature type="region of interest" description="Disordered" evidence="2">
    <location>
        <begin position="1"/>
        <end position="25"/>
    </location>
</feature>
<organism evidence="3 4">
    <name type="scientific">Petrolisthes manimaculis</name>
    <dbReference type="NCBI Taxonomy" id="1843537"/>
    <lineage>
        <taxon>Eukaryota</taxon>
        <taxon>Metazoa</taxon>
        <taxon>Ecdysozoa</taxon>
        <taxon>Arthropoda</taxon>
        <taxon>Crustacea</taxon>
        <taxon>Multicrustacea</taxon>
        <taxon>Malacostraca</taxon>
        <taxon>Eumalacostraca</taxon>
        <taxon>Eucarida</taxon>
        <taxon>Decapoda</taxon>
        <taxon>Pleocyemata</taxon>
        <taxon>Anomura</taxon>
        <taxon>Galatheoidea</taxon>
        <taxon>Porcellanidae</taxon>
        <taxon>Petrolisthes</taxon>
    </lineage>
</organism>
<feature type="region of interest" description="Disordered" evidence="2">
    <location>
        <begin position="177"/>
        <end position="196"/>
    </location>
</feature>
<dbReference type="AlphaFoldDB" id="A0AAE1PEV2"/>
<evidence type="ECO:0000313" key="4">
    <source>
        <dbReference type="Proteomes" id="UP001292094"/>
    </source>
</evidence>
<sequence>METTVSSASALSSYQGDEEPCHDGLWSSVCERQSYSSSDVSSLASPEHAIQTVRSRKDGGENEIEKLILAAEALALERAKMKLHGSLTTGLNMSSQPQQLLRGARSGEGTSFSAATTVSAREAGNIHQRIKNKEQSEKIIITNNSSEEGLSMCSGINDDVLHIVKYTSDKSVIVDNCDGPGQNSQSAGKSTDSQESSVCDSAISKGCTSTGNSSVECRGQLNSKETSDPGEAISSVPRLSLELTDESGYSSNPLNERPAMGMSSDERQVDVLPDITSSGYLSHPFNERLEIEGPTNERLGLVDERPVVSKDEKDVCNSSIRGSATGGQERSVGPKREGEERCHLQTSRLINLEQDEVSTAIKEGCGSLLTLALTSTSNLRRITRLLHQVVEGGWMEADTRIISGGGLQDEVAEYETLHTNLELQLSSTTSQLQVALSAVQEIEAMQRMQEEEAEKFGKAASLLLQQVESTLLTAGLQRHLAVALTSPRRRMGIWAVESAGDGMMLVEGELERRGQCIASLENQLKHNSQEMQDLRETLMKAEVRLRAAETELQEVKGQTKSDVNSLKQCLAHAEENLRDAQLERMKTHEVSKKHLTENSALITDLKKRMYEAQHKAEARTSELEHLLLDSEKARLCAETSLVEVRDQLTLRTQQMHLVNDENSSLIEGLREALKQQKDEMEQVRQQLETNSADKISLSHTIHDLKVELSKTEERRDQLHEEISKAWETSQNQQQDHTQIQKELQDKIDNLTMARCELESQIRSLELTVLQLRTEHRMEQQRARMLTDDNAELQKKANELQTRLWKVSRRRCDSSRDSMGGSVGWSIGERDGVFKGCSEVESHYSSSASLLPRTSSPVPLNTTYQKDTQHEDKSVDEGRLGREEQLHTLLREKDTELQSLHNSFSQQLSTKNQELESLTEKLECLEGELAWVVSGLEASAALGDVTAEVGRQLQARTHHLQDLDQDSRVLHQHFSDLAIENRTLSAAAVTARKEGEEEAEDARNDARKARQEARKERLATAHIQERCQKLQAQLDSAVTTLEQERREKRLNSVVQGVKNREFSTLLDSATAVLNLSSEPSFTSDA</sequence>
<name>A0AAE1PEV2_9EUCA</name>
<reference evidence="3" key="1">
    <citation type="submission" date="2023-11" db="EMBL/GenBank/DDBJ databases">
        <title>Genome assemblies of two species of porcelain crab, Petrolisthes cinctipes and Petrolisthes manimaculis (Anomura: Porcellanidae).</title>
        <authorList>
            <person name="Angst P."/>
        </authorList>
    </citation>
    <scope>NUCLEOTIDE SEQUENCE</scope>
    <source>
        <strain evidence="3">PB745_02</strain>
        <tissue evidence="3">Gill</tissue>
    </source>
</reference>
<feature type="region of interest" description="Disordered" evidence="2">
    <location>
        <begin position="312"/>
        <end position="340"/>
    </location>
</feature>
<gene>
    <name evidence="3" type="ORF">Pmani_021071</name>
</gene>
<dbReference type="EMBL" id="JAWZYT010002033">
    <property type="protein sequence ID" value="KAK4307108.1"/>
    <property type="molecule type" value="Genomic_DNA"/>
</dbReference>
<dbReference type="Proteomes" id="UP001292094">
    <property type="component" value="Unassembled WGS sequence"/>
</dbReference>
<keyword evidence="1" id="KW-0175">Coiled coil</keyword>
<evidence type="ECO:0000313" key="3">
    <source>
        <dbReference type="EMBL" id="KAK4307108.1"/>
    </source>
</evidence>
<feature type="compositionally biased region" description="Polar residues" evidence="2">
    <location>
        <begin position="1"/>
        <end position="15"/>
    </location>
</feature>
<feature type="compositionally biased region" description="Polar residues" evidence="2">
    <location>
        <begin position="181"/>
        <end position="196"/>
    </location>
</feature>
<feature type="compositionally biased region" description="Low complexity" evidence="2">
    <location>
        <begin position="844"/>
        <end position="856"/>
    </location>
</feature>
<feature type="compositionally biased region" description="Polar residues" evidence="2">
    <location>
        <begin position="206"/>
        <end position="224"/>
    </location>
</feature>
<evidence type="ECO:0000256" key="2">
    <source>
        <dbReference type="SAM" id="MobiDB-lite"/>
    </source>
</evidence>